<organism evidence="3 4">
    <name type="scientific">Halorarum salinum</name>
    <dbReference type="NCBI Taxonomy" id="2743089"/>
    <lineage>
        <taxon>Archaea</taxon>
        <taxon>Methanobacteriati</taxon>
        <taxon>Methanobacteriota</taxon>
        <taxon>Stenosarchaea group</taxon>
        <taxon>Halobacteria</taxon>
        <taxon>Halobacteriales</taxon>
        <taxon>Haloferacaceae</taxon>
        <taxon>Halorarum</taxon>
    </lineage>
</organism>
<dbReference type="CDD" id="cd04301">
    <property type="entry name" value="NAT_SF"/>
    <property type="match status" value="1"/>
</dbReference>
<evidence type="ECO:0000313" key="3">
    <source>
        <dbReference type="EMBL" id="QLG60734.1"/>
    </source>
</evidence>
<proteinExistence type="predicted"/>
<keyword evidence="4" id="KW-1185">Reference proteome</keyword>
<dbReference type="KEGG" id="halu:HUG12_02825"/>
<dbReference type="PROSITE" id="PS51186">
    <property type="entry name" value="GNAT"/>
    <property type="match status" value="1"/>
</dbReference>
<gene>
    <name evidence="3" type="ORF">HUG12_02825</name>
</gene>
<dbReference type="Pfam" id="PF13673">
    <property type="entry name" value="Acetyltransf_10"/>
    <property type="match status" value="1"/>
</dbReference>
<feature type="domain" description="N-acetyltransferase" evidence="2">
    <location>
        <begin position="9"/>
        <end position="139"/>
    </location>
</feature>
<evidence type="ECO:0000313" key="4">
    <source>
        <dbReference type="Proteomes" id="UP000509626"/>
    </source>
</evidence>
<dbReference type="InterPro" id="IPR000182">
    <property type="entry name" value="GNAT_dom"/>
</dbReference>
<feature type="region of interest" description="Disordered" evidence="1">
    <location>
        <begin position="117"/>
        <end position="141"/>
    </location>
</feature>
<dbReference type="GeneID" id="56036358"/>
<evidence type="ECO:0000259" key="2">
    <source>
        <dbReference type="PROSITE" id="PS51186"/>
    </source>
</evidence>
<reference evidence="3 4" key="1">
    <citation type="submission" date="2020-06" db="EMBL/GenBank/DDBJ databases">
        <title>NJ-3-1, isolated from saline soil.</title>
        <authorList>
            <person name="Cui H.L."/>
            <person name="Shi X."/>
        </authorList>
    </citation>
    <scope>NUCLEOTIDE SEQUENCE [LARGE SCALE GENOMIC DNA]</scope>
    <source>
        <strain evidence="3 4">NJ-3-1</strain>
    </source>
</reference>
<dbReference type="InterPro" id="IPR016181">
    <property type="entry name" value="Acyl_CoA_acyltransferase"/>
</dbReference>
<dbReference type="EMBL" id="CP058579">
    <property type="protein sequence ID" value="QLG60734.1"/>
    <property type="molecule type" value="Genomic_DNA"/>
</dbReference>
<dbReference type="AlphaFoldDB" id="A0A7D5L8R8"/>
<dbReference type="GO" id="GO:0016747">
    <property type="term" value="F:acyltransferase activity, transferring groups other than amino-acyl groups"/>
    <property type="evidence" value="ECO:0007669"/>
    <property type="project" value="InterPro"/>
</dbReference>
<dbReference type="RefSeq" id="WP_179267320.1">
    <property type="nucleotide sequence ID" value="NZ_CP058579.1"/>
</dbReference>
<dbReference type="Proteomes" id="UP000509626">
    <property type="component" value="Chromosome"/>
</dbReference>
<accession>A0A7D5L8R8</accession>
<name>A0A7D5L8R8_9EURY</name>
<sequence length="141" mass="14927">MTGGAGRRIEVREAAGNDALDVRRVLDGALLEVPEELDERIRAGEVLVSTDDGAVTGALVLDGSRVEAVAVRPRRRGNGIGSELVAAAAERVDGPLAADFRPDVRPFYESLGFEVEEAENDGNGGTEGVDHLRGRLHQGLD</sequence>
<keyword evidence="3" id="KW-0808">Transferase</keyword>
<dbReference type="Gene3D" id="3.40.630.30">
    <property type="match status" value="1"/>
</dbReference>
<evidence type="ECO:0000256" key="1">
    <source>
        <dbReference type="SAM" id="MobiDB-lite"/>
    </source>
</evidence>
<protein>
    <submittedName>
        <fullName evidence="3">GNAT family N-acetyltransferase</fullName>
    </submittedName>
</protein>
<dbReference type="OrthoDB" id="194677at2157"/>
<feature type="compositionally biased region" description="Basic and acidic residues" evidence="1">
    <location>
        <begin position="128"/>
        <end position="141"/>
    </location>
</feature>
<dbReference type="SUPFAM" id="SSF55729">
    <property type="entry name" value="Acyl-CoA N-acyltransferases (Nat)"/>
    <property type="match status" value="1"/>
</dbReference>